<protein>
    <submittedName>
        <fullName evidence="2">Uncharacterized protein</fullName>
    </submittedName>
</protein>
<name>A0A2I0W334_9ASPA</name>
<keyword evidence="3" id="KW-1185">Reference proteome</keyword>
<reference evidence="2 3" key="1">
    <citation type="journal article" date="2016" name="Sci. Rep.">
        <title>The Dendrobium catenatum Lindl. genome sequence provides insights into polysaccharide synthase, floral development and adaptive evolution.</title>
        <authorList>
            <person name="Zhang G.Q."/>
            <person name="Xu Q."/>
            <person name="Bian C."/>
            <person name="Tsai W.C."/>
            <person name="Yeh C.M."/>
            <person name="Liu K.W."/>
            <person name="Yoshida K."/>
            <person name="Zhang L.S."/>
            <person name="Chang S.B."/>
            <person name="Chen F."/>
            <person name="Shi Y."/>
            <person name="Su Y.Y."/>
            <person name="Zhang Y.Q."/>
            <person name="Chen L.J."/>
            <person name="Yin Y."/>
            <person name="Lin M."/>
            <person name="Huang H."/>
            <person name="Deng H."/>
            <person name="Wang Z.W."/>
            <person name="Zhu S.L."/>
            <person name="Zhao X."/>
            <person name="Deng C."/>
            <person name="Niu S.C."/>
            <person name="Huang J."/>
            <person name="Wang M."/>
            <person name="Liu G.H."/>
            <person name="Yang H.J."/>
            <person name="Xiao X.J."/>
            <person name="Hsiao Y.Y."/>
            <person name="Wu W.L."/>
            <person name="Chen Y.Y."/>
            <person name="Mitsuda N."/>
            <person name="Ohme-Takagi M."/>
            <person name="Luo Y.B."/>
            <person name="Van de Peer Y."/>
            <person name="Liu Z.J."/>
        </authorList>
    </citation>
    <scope>NUCLEOTIDE SEQUENCE [LARGE SCALE GENOMIC DNA]</scope>
    <source>
        <tissue evidence="2">The whole plant</tissue>
    </source>
</reference>
<proteinExistence type="predicted"/>
<evidence type="ECO:0000313" key="2">
    <source>
        <dbReference type="EMBL" id="PKU70048.1"/>
    </source>
</evidence>
<dbReference type="Proteomes" id="UP000233837">
    <property type="component" value="Unassembled WGS sequence"/>
</dbReference>
<feature type="region of interest" description="Disordered" evidence="1">
    <location>
        <begin position="1"/>
        <end position="22"/>
    </location>
</feature>
<sequence length="66" mass="7151">MLLSAARTRPKSSLPSDSIPDTSFTVGSEVATFDQKQLQGARLLKVTFSFTRSARPNPLNLSNQGI</sequence>
<accession>A0A2I0W334</accession>
<gene>
    <name evidence="2" type="ORF">MA16_Dca014494</name>
</gene>
<dbReference type="EMBL" id="KZ502957">
    <property type="protein sequence ID" value="PKU70048.1"/>
    <property type="molecule type" value="Genomic_DNA"/>
</dbReference>
<dbReference type="AlphaFoldDB" id="A0A2I0W334"/>
<feature type="compositionally biased region" description="Polar residues" evidence="1">
    <location>
        <begin position="11"/>
        <end position="22"/>
    </location>
</feature>
<evidence type="ECO:0000256" key="1">
    <source>
        <dbReference type="SAM" id="MobiDB-lite"/>
    </source>
</evidence>
<evidence type="ECO:0000313" key="3">
    <source>
        <dbReference type="Proteomes" id="UP000233837"/>
    </source>
</evidence>
<organism evidence="2 3">
    <name type="scientific">Dendrobium catenatum</name>
    <dbReference type="NCBI Taxonomy" id="906689"/>
    <lineage>
        <taxon>Eukaryota</taxon>
        <taxon>Viridiplantae</taxon>
        <taxon>Streptophyta</taxon>
        <taxon>Embryophyta</taxon>
        <taxon>Tracheophyta</taxon>
        <taxon>Spermatophyta</taxon>
        <taxon>Magnoliopsida</taxon>
        <taxon>Liliopsida</taxon>
        <taxon>Asparagales</taxon>
        <taxon>Orchidaceae</taxon>
        <taxon>Epidendroideae</taxon>
        <taxon>Malaxideae</taxon>
        <taxon>Dendrobiinae</taxon>
        <taxon>Dendrobium</taxon>
    </lineage>
</organism>
<reference evidence="2 3" key="2">
    <citation type="journal article" date="2017" name="Nature">
        <title>The Apostasia genome and the evolution of orchids.</title>
        <authorList>
            <person name="Zhang G.Q."/>
            <person name="Liu K.W."/>
            <person name="Li Z."/>
            <person name="Lohaus R."/>
            <person name="Hsiao Y.Y."/>
            <person name="Niu S.C."/>
            <person name="Wang J.Y."/>
            <person name="Lin Y.C."/>
            <person name="Xu Q."/>
            <person name="Chen L.J."/>
            <person name="Yoshida K."/>
            <person name="Fujiwara S."/>
            <person name="Wang Z.W."/>
            <person name="Zhang Y.Q."/>
            <person name="Mitsuda N."/>
            <person name="Wang M."/>
            <person name="Liu G.H."/>
            <person name="Pecoraro L."/>
            <person name="Huang H.X."/>
            <person name="Xiao X.J."/>
            <person name="Lin M."/>
            <person name="Wu X.Y."/>
            <person name="Wu W.L."/>
            <person name="Chen Y.Y."/>
            <person name="Chang S.B."/>
            <person name="Sakamoto S."/>
            <person name="Ohme-Takagi M."/>
            <person name="Yagi M."/>
            <person name="Zeng S.J."/>
            <person name="Shen C.Y."/>
            <person name="Yeh C.M."/>
            <person name="Luo Y.B."/>
            <person name="Tsai W.C."/>
            <person name="Van de Peer Y."/>
            <person name="Liu Z.J."/>
        </authorList>
    </citation>
    <scope>NUCLEOTIDE SEQUENCE [LARGE SCALE GENOMIC DNA]</scope>
    <source>
        <tissue evidence="2">The whole plant</tissue>
    </source>
</reference>